<dbReference type="Pfam" id="PF02879">
    <property type="entry name" value="PGM_PMM_II"/>
    <property type="match status" value="1"/>
</dbReference>
<evidence type="ECO:0000256" key="7">
    <source>
        <dbReference type="ARBA" id="ARBA00022723"/>
    </source>
</evidence>
<evidence type="ECO:0000259" key="12">
    <source>
        <dbReference type="Pfam" id="PF02878"/>
    </source>
</evidence>
<keyword evidence="10" id="KW-0812">Transmembrane</keyword>
<evidence type="ECO:0000313" key="16">
    <source>
        <dbReference type="Proteomes" id="UP000518878"/>
    </source>
</evidence>
<keyword evidence="10" id="KW-0472">Membrane</keyword>
<dbReference type="PANTHER" id="PTHR43771:SF2">
    <property type="entry name" value="PHOSPHOMANNOMUTASE_PHOSPHOGLUCOMUTASE"/>
    <property type="match status" value="1"/>
</dbReference>
<dbReference type="PRINTS" id="PR00509">
    <property type="entry name" value="PGMPMM"/>
</dbReference>
<feature type="domain" description="Alpha-D-phosphohexomutase C-terminal" evidence="11">
    <location>
        <begin position="715"/>
        <end position="768"/>
    </location>
</feature>
<feature type="domain" description="Alpha-D-phosphohexomutase alpha/beta/alpha" evidence="12">
    <location>
        <begin position="327"/>
        <end position="454"/>
    </location>
</feature>
<feature type="domain" description="Alpha-D-phosphohexomutase alpha/beta/alpha" evidence="14">
    <location>
        <begin position="575"/>
        <end position="688"/>
    </location>
</feature>
<keyword evidence="10" id="KW-1133">Transmembrane helix</keyword>
<evidence type="ECO:0000256" key="2">
    <source>
        <dbReference type="ARBA" id="ARBA00001946"/>
    </source>
</evidence>
<comment type="pathway">
    <text evidence="3">Nucleotide-sugar biosynthesis; GDP-alpha-D-mannose biosynthesis; alpha-D-mannose 1-phosphate from D-fructose 6-phosphate: step 2/2.</text>
</comment>
<reference evidence="15 16" key="1">
    <citation type="journal article" date="2006" name="Int. J. Syst. Evol. Microbiol.">
        <title>Dyella yeojuensis sp. nov., isolated from greenhouse soil in Korea.</title>
        <authorList>
            <person name="Kim B.Y."/>
            <person name="Weon H.Y."/>
            <person name="Lee K.H."/>
            <person name="Seok S.J."/>
            <person name="Kwon S.W."/>
            <person name="Go S.J."/>
            <person name="Stackebrandt E."/>
        </authorList>
    </citation>
    <scope>NUCLEOTIDE SEQUENCE [LARGE SCALE GENOMIC DNA]</scope>
    <source>
        <strain evidence="15 16">DSM 17673</strain>
    </source>
</reference>
<dbReference type="InterPro" id="IPR005841">
    <property type="entry name" value="Alpha-D-phosphohexomutase_SF"/>
</dbReference>
<evidence type="ECO:0000256" key="5">
    <source>
        <dbReference type="ARBA" id="ARBA00012730"/>
    </source>
</evidence>
<sequence>MARNEGGARRLPTVDLRRLLPLAGATLLVVAGAFCAWQAWLIADEGDAAERTRMAQRQAVRDIGELVAAKREALHRALADTGLAATIDDHEAVAIRLRGTLPGVRAVEVYSGGLDEVVRANYREFGYAKAAQLMAALGSEGVPPASTSLDRGERRLTMVMPVTSGAGVRAWVWLEYPFDEIAARFDAISPGAGRIELRQGDGRDSLALLFRGSRSADLESEGQQVAGTSLYVFAAMPRAFIVIPHSEALAILLTLVGLGGGAFLVWSMRRRPAALPEPEPEPEEDMLVADVVRKPRLPPAPSTTAAATAAAAPATPAGAAEAVDPSIFRAYDIRGVAGSALTAGVAHRIGQAIGARMLERDLREIVVGRDGRLSGPELAGALSDGLRAAGIDVIDIGMVPTPLVYFAAYHFGTGCGVSVTGSHNPPDYNGFKIVIGGETLAEDAIADLYRRIDEGRLPADGGGTWREQPVVDAYVARIAGDVAAERRLKVVVDAGNGVAGAVAPRVLEDIGCEVIPLYCDVDGRFPNHHPDPSDPHNLADLIAAVNTIGADLGVAFDGDGDRLGVVTQAGEIVYPDRLLMLFAQDVLARNPGATVIYDVKCTGHLRPVIQEAAGVPLMWRTGHSLIKAKMRETGAALAGEMSGHFFFADNNRWYGFDDGIYAAARLLEIVAGDLEERTVAELFDSLPKSVSTPELRLPMAEGSHFRFMEAFRASATFEDARVTTIDGIRVDWSDGWGLVRASNTSPALIFRFDADSSRSLERIKQAFRQRLLAVDRNLPLPF</sequence>
<feature type="transmembrane region" description="Helical" evidence="10">
    <location>
        <begin position="20"/>
        <end position="43"/>
    </location>
</feature>
<dbReference type="InterPro" id="IPR005845">
    <property type="entry name" value="A-D-PHexomutase_a/b/a-II"/>
</dbReference>
<dbReference type="InterPro" id="IPR005846">
    <property type="entry name" value="A-D-PHexomutase_a/b/a-III"/>
</dbReference>
<keyword evidence="7" id="KW-0479">Metal-binding</keyword>
<dbReference type="Pfam" id="PF00408">
    <property type="entry name" value="PGM_PMM_IV"/>
    <property type="match status" value="1"/>
</dbReference>
<comment type="similarity">
    <text evidence="4">Belongs to the phosphohexose mutase family.</text>
</comment>
<evidence type="ECO:0000313" key="15">
    <source>
        <dbReference type="EMBL" id="NID16745.1"/>
    </source>
</evidence>
<evidence type="ECO:0000256" key="3">
    <source>
        <dbReference type="ARBA" id="ARBA00004699"/>
    </source>
</evidence>
<dbReference type="GO" id="GO:0004615">
    <property type="term" value="F:phosphomannomutase activity"/>
    <property type="evidence" value="ECO:0007669"/>
    <property type="project" value="UniProtKB-EC"/>
</dbReference>
<evidence type="ECO:0000256" key="4">
    <source>
        <dbReference type="ARBA" id="ARBA00010231"/>
    </source>
</evidence>
<evidence type="ECO:0000259" key="14">
    <source>
        <dbReference type="Pfam" id="PF02880"/>
    </source>
</evidence>
<protein>
    <recommendedName>
        <fullName evidence="5">phosphomannomutase</fullName>
        <ecNumber evidence="5">5.4.2.8</ecNumber>
    </recommendedName>
</protein>
<keyword evidence="8" id="KW-0460">Magnesium</keyword>
<dbReference type="Pfam" id="PF02880">
    <property type="entry name" value="PGM_PMM_III"/>
    <property type="match status" value="1"/>
</dbReference>
<dbReference type="AlphaFoldDB" id="A0A7X5TR35"/>
<dbReference type="SUPFAM" id="SSF55957">
    <property type="entry name" value="Phosphoglucomutase, C-terminal domain"/>
    <property type="match status" value="1"/>
</dbReference>
<keyword evidence="9" id="KW-0413">Isomerase</keyword>
<dbReference type="GO" id="GO:0005975">
    <property type="term" value="P:carbohydrate metabolic process"/>
    <property type="evidence" value="ECO:0007669"/>
    <property type="project" value="InterPro"/>
</dbReference>
<evidence type="ECO:0000256" key="1">
    <source>
        <dbReference type="ARBA" id="ARBA00000586"/>
    </source>
</evidence>
<dbReference type="InterPro" id="IPR016066">
    <property type="entry name" value="A-D-PHexomutase_CS"/>
</dbReference>
<dbReference type="InterPro" id="IPR036900">
    <property type="entry name" value="A-D-PHexomutase_C_sf"/>
</dbReference>
<evidence type="ECO:0000256" key="10">
    <source>
        <dbReference type="SAM" id="Phobius"/>
    </source>
</evidence>
<evidence type="ECO:0000256" key="6">
    <source>
        <dbReference type="ARBA" id="ARBA00022553"/>
    </source>
</evidence>
<comment type="caution">
    <text evidence="15">The sequence shown here is derived from an EMBL/GenBank/DDBJ whole genome shotgun (WGS) entry which is preliminary data.</text>
</comment>
<dbReference type="InterPro" id="IPR005843">
    <property type="entry name" value="A-D-PHexomutase_C"/>
</dbReference>
<proteinExistence type="inferred from homology"/>
<name>A0A7X5TR35_9GAMM</name>
<keyword evidence="16" id="KW-1185">Reference proteome</keyword>
<dbReference type="SUPFAM" id="SSF53738">
    <property type="entry name" value="Phosphoglucomutase, first 3 domains"/>
    <property type="match status" value="3"/>
</dbReference>
<gene>
    <name evidence="15" type="ORF">HBF32_14825</name>
</gene>
<dbReference type="Gene3D" id="3.40.120.10">
    <property type="entry name" value="Alpha-D-Glucose-1,6-Bisphosphate, subunit A, domain 3"/>
    <property type="match status" value="3"/>
</dbReference>
<dbReference type="Pfam" id="PF02878">
    <property type="entry name" value="PGM_PMM_I"/>
    <property type="match status" value="1"/>
</dbReference>
<organism evidence="15 16">
    <name type="scientific">Luteibacter yeojuensis</name>
    <dbReference type="NCBI Taxonomy" id="345309"/>
    <lineage>
        <taxon>Bacteria</taxon>
        <taxon>Pseudomonadati</taxon>
        <taxon>Pseudomonadota</taxon>
        <taxon>Gammaproteobacteria</taxon>
        <taxon>Lysobacterales</taxon>
        <taxon>Rhodanobacteraceae</taxon>
        <taxon>Luteibacter</taxon>
    </lineage>
</organism>
<dbReference type="CDD" id="cd03089">
    <property type="entry name" value="PMM_PGM"/>
    <property type="match status" value="1"/>
</dbReference>
<dbReference type="EC" id="5.4.2.8" evidence="5"/>
<dbReference type="EMBL" id="JAAQTL010000001">
    <property type="protein sequence ID" value="NID16745.1"/>
    <property type="molecule type" value="Genomic_DNA"/>
</dbReference>
<feature type="domain" description="Alpha-D-phosphohexomutase alpha/beta/alpha" evidence="13">
    <location>
        <begin position="473"/>
        <end position="570"/>
    </location>
</feature>
<keyword evidence="6" id="KW-0597">Phosphoprotein</keyword>
<dbReference type="PANTHER" id="PTHR43771">
    <property type="entry name" value="PHOSPHOMANNOMUTASE"/>
    <property type="match status" value="1"/>
</dbReference>
<dbReference type="Gene3D" id="3.30.310.50">
    <property type="entry name" value="Alpha-D-phosphohexomutase, C-terminal domain"/>
    <property type="match status" value="1"/>
</dbReference>
<dbReference type="Proteomes" id="UP000518878">
    <property type="component" value="Unassembled WGS sequence"/>
</dbReference>
<evidence type="ECO:0000256" key="8">
    <source>
        <dbReference type="ARBA" id="ARBA00022842"/>
    </source>
</evidence>
<comment type="catalytic activity">
    <reaction evidence="1">
        <text>alpha-D-mannose 1-phosphate = D-mannose 6-phosphate</text>
        <dbReference type="Rhea" id="RHEA:11140"/>
        <dbReference type="ChEBI" id="CHEBI:58409"/>
        <dbReference type="ChEBI" id="CHEBI:58735"/>
        <dbReference type="EC" id="5.4.2.8"/>
    </reaction>
</comment>
<dbReference type="GO" id="GO:0000287">
    <property type="term" value="F:magnesium ion binding"/>
    <property type="evidence" value="ECO:0007669"/>
    <property type="project" value="InterPro"/>
</dbReference>
<comment type="cofactor">
    <cofactor evidence="2">
        <name>Mg(2+)</name>
        <dbReference type="ChEBI" id="CHEBI:18420"/>
    </cofactor>
</comment>
<dbReference type="RefSeq" id="WP_166700367.1">
    <property type="nucleotide sequence ID" value="NZ_JAAQTL010000001.1"/>
</dbReference>
<dbReference type="InterPro" id="IPR005844">
    <property type="entry name" value="A-D-PHexomutase_a/b/a-I"/>
</dbReference>
<evidence type="ECO:0000259" key="11">
    <source>
        <dbReference type="Pfam" id="PF00408"/>
    </source>
</evidence>
<evidence type="ECO:0000256" key="9">
    <source>
        <dbReference type="ARBA" id="ARBA00023235"/>
    </source>
</evidence>
<accession>A0A7X5TR35</accession>
<evidence type="ECO:0000259" key="13">
    <source>
        <dbReference type="Pfam" id="PF02879"/>
    </source>
</evidence>
<dbReference type="PROSITE" id="PS00710">
    <property type="entry name" value="PGM_PMM"/>
    <property type="match status" value="1"/>
</dbReference>
<dbReference type="InterPro" id="IPR016055">
    <property type="entry name" value="A-D-PHexomutase_a/b/a-I/II/III"/>
</dbReference>